<evidence type="ECO:0000256" key="14">
    <source>
        <dbReference type="PROSITE-ProRule" id="PRU00740"/>
    </source>
</evidence>
<evidence type="ECO:0000256" key="9">
    <source>
        <dbReference type="ARBA" id="ARBA00023180"/>
    </source>
</evidence>
<dbReference type="PROSITE" id="PS51407">
    <property type="entry name" value="LAMP_3"/>
    <property type="match status" value="1"/>
</dbReference>
<dbReference type="PRINTS" id="PR00336">
    <property type="entry name" value="LYSASSOCTDMP"/>
</dbReference>
<dbReference type="AlphaFoldDB" id="A0A437DI39"/>
<feature type="disulfide bond" evidence="14">
    <location>
        <begin position="35"/>
        <end position="74"/>
    </location>
</feature>
<keyword evidence="3 14" id="KW-0812">Transmembrane</keyword>
<dbReference type="GO" id="GO:0072594">
    <property type="term" value="P:establishment of protein localization to organelle"/>
    <property type="evidence" value="ECO:0007669"/>
    <property type="project" value="TreeGrafter"/>
</dbReference>
<dbReference type="PANTHER" id="PTHR11506">
    <property type="entry name" value="LYSOSOME-ASSOCIATED MEMBRANE GLYCOPROTEIN"/>
    <property type="match status" value="1"/>
</dbReference>
<dbReference type="Proteomes" id="UP000283210">
    <property type="component" value="Chromosome 3"/>
</dbReference>
<comment type="similarity">
    <text evidence="14">Belongs to the LAMP family.</text>
</comment>
<accession>A0A437DI39</accession>
<dbReference type="GO" id="GO:0031902">
    <property type="term" value="C:late endosome membrane"/>
    <property type="evidence" value="ECO:0007669"/>
    <property type="project" value="TreeGrafter"/>
</dbReference>
<evidence type="ECO:0000256" key="8">
    <source>
        <dbReference type="ARBA" id="ARBA00023157"/>
    </source>
</evidence>
<dbReference type="Gene3D" id="2.40.160.110">
    <property type="match status" value="2"/>
</dbReference>
<evidence type="ECO:0000313" key="20">
    <source>
        <dbReference type="EMBL" id="RVE74422.1"/>
    </source>
</evidence>
<dbReference type="GO" id="GO:0005886">
    <property type="term" value="C:plasma membrane"/>
    <property type="evidence" value="ECO:0007669"/>
    <property type="project" value="UniProtKB-SubCell"/>
</dbReference>
<feature type="transmembrane region" description="Helical" evidence="16">
    <location>
        <begin position="381"/>
        <end position="404"/>
    </location>
</feature>
<dbReference type="OrthoDB" id="10037042at2759"/>
<dbReference type="EMBL" id="CM012439">
    <property type="protein sequence ID" value="RVE74422.1"/>
    <property type="molecule type" value="Genomic_DNA"/>
</dbReference>
<comment type="subcellular location">
    <subcellularLocation>
        <location evidence="1">Cell membrane</location>
        <topology evidence="1">Single-pass type I membrane protein</topology>
    </subcellularLocation>
    <subcellularLocation>
        <location evidence="12">Cytolytic granule membrane</location>
        <topology evidence="12">Single-pass type I membrane protein</topology>
    </subcellularLocation>
    <subcellularLocation>
        <location evidence="11">Late endosome membrane</location>
        <topology evidence="11">Single-pass type I membrane protein</topology>
    </subcellularLocation>
    <subcellularLocation>
        <location evidence="14">Lysosome membrane</location>
        <topology evidence="14">Single-pass type I membrane protein</topology>
    </subcellularLocation>
</comment>
<dbReference type="Pfam" id="PF01299">
    <property type="entry name" value="Lamp2-like_luminal"/>
    <property type="match status" value="2"/>
</dbReference>
<feature type="signal peptide" evidence="17">
    <location>
        <begin position="1"/>
        <end position="23"/>
    </location>
</feature>
<feature type="domain" description="Lysosome-associated membrane glycoprotein 2-like transmembrane" evidence="19">
    <location>
        <begin position="383"/>
        <end position="414"/>
    </location>
</feature>
<feature type="disulfide bond" evidence="14">
    <location>
        <begin position="337"/>
        <end position="374"/>
    </location>
</feature>
<dbReference type="CDD" id="cd12087">
    <property type="entry name" value="TM_EGFR-like"/>
    <property type="match status" value="1"/>
</dbReference>
<dbReference type="GO" id="GO:0005765">
    <property type="term" value="C:lysosomal membrane"/>
    <property type="evidence" value="ECO:0007669"/>
    <property type="project" value="UniProtKB-SubCell"/>
</dbReference>
<keyword evidence="5" id="KW-0967">Endosome</keyword>
<dbReference type="InterPro" id="IPR002000">
    <property type="entry name" value="Lysosome-assoc_membr_glycop"/>
</dbReference>
<feature type="chain" id="PRO_5019027866" description="Lysosome-associated membrane glycoprotein 1" evidence="17">
    <location>
        <begin position="24"/>
        <end position="416"/>
    </location>
</feature>
<keyword evidence="9" id="KW-0325">Glycoprotein</keyword>
<evidence type="ECO:0000256" key="15">
    <source>
        <dbReference type="SAM" id="MobiDB-lite"/>
    </source>
</evidence>
<dbReference type="InterPro" id="IPR018134">
    <property type="entry name" value="LAMP_CS"/>
</dbReference>
<feature type="region of interest" description="Disordered" evidence="15">
    <location>
        <begin position="191"/>
        <end position="220"/>
    </location>
</feature>
<feature type="domain" description="Lysosome-associated membrane glycoprotein 2-like luminal" evidence="18">
    <location>
        <begin position="216"/>
        <end position="363"/>
    </location>
</feature>
<keyword evidence="21" id="KW-1185">Reference proteome</keyword>
<evidence type="ECO:0000259" key="19">
    <source>
        <dbReference type="Pfam" id="PF21222"/>
    </source>
</evidence>
<evidence type="ECO:0000256" key="4">
    <source>
        <dbReference type="ARBA" id="ARBA00022729"/>
    </source>
</evidence>
<keyword evidence="6 16" id="KW-1133">Transmembrane helix</keyword>
<reference evidence="20 21" key="1">
    <citation type="submission" date="2018-11" db="EMBL/GenBank/DDBJ databases">
        <authorList>
            <person name="Lopez-Roques C."/>
            <person name="Donnadieu C."/>
            <person name="Bouchez O."/>
            <person name="Klopp C."/>
            <person name="Cabau C."/>
            <person name="Zahm M."/>
        </authorList>
    </citation>
    <scope>NUCLEOTIDE SEQUENCE [LARGE SCALE GENOMIC DNA]</scope>
    <source>
        <strain evidence="20">RS831</strain>
        <tissue evidence="20">Whole body</tissue>
    </source>
</reference>
<dbReference type="PANTHER" id="PTHR11506:SF27">
    <property type="entry name" value="LYSOSOME-ASSOCIATED MEMBRANE GLYCOPROTEIN 1"/>
    <property type="match status" value="1"/>
</dbReference>
<comment type="caution">
    <text evidence="14">Lacks conserved residue(s) required for the propagation of feature annotation.</text>
</comment>
<protein>
    <recommendedName>
        <fullName evidence="13">Lysosome-associated membrane glycoprotein 1</fullName>
    </recommendedName>
</protein>
<sequence>MKGFPSIVAFFVVCSAVLGYTQALTLEVKEGNSTCIKAEFSAVFSITYNTTNDTRTVSVFLPNSTTVDPALSSCGSNGSVQTLMGKFGSGHRFGMNFSTNGSLYSLETLSLHYNLSDASLFPEANSSEVVVFVLSASMGIWAPINTTYRCLSPTTITLDQPNVTFSDMMLEAYMPGNDLSAAERVCAADQTPTVAPTTTTSAATPTTPSPTPAGTPKQGSYSVNNGNGTACLLAKMGVQLNVSYISQSQNKTVQELVNLTPNLTSSSGLCGGSNATLVLTQEETRLSFFFTVNSTSNKYHLSGITLQANWTDMMTPFSASNSSLDYLKSSVGHSYMCNAEQTLFVVTTFSINMFELQVQPFGVTSSQFASAEVCQIDQDQMLIPIIVGAALAGLVLIVLIAYLIGRKRSHAGYQTI</sequence>
<evidence type="ECO:0000259" key="18">
    <source>
        <dbReference type="Pfam" id="PF01299"/>
    </source>
</evidence>
<dbReference type="Pfam" id="PF21222">
    <property type="entry name" value="Lamp2_2nd"/>
    <property type="match status" value="1"/>
</dbReference>
<keyword evidence="8 14" id="KW-1015">Disulfide bond</keyword>
<evidence type="ECO:0000256" key="16">
    <source>
        <dbReference type="SAM" id="Phobius"/>
    </source>
</evidence>
<dbReference type="FunFam" id="2.40.160.110:FF:000001">
    <property type="entry name" value="lysosome-associated membrane glycoprotein 2 isoform X2"/>
    <property type="match status" value="1"/>
</dbReference>
<dbReference type="PROSITE" id="PS00310">
    <property type="entry name" value="LAMP_1"/>
    <property type="match status" value="1"/>
</dbReference>
<evidence type="ECO:0000256" key="10">
    <source>
        <dbReference type="ARBA" id="ARBA00023228"/>
    </source>
</evidence>
<keyword evidence="7 14" id="KW-0472">Membrane</keyword>
<evidence type="ECO:0000256" key="17">
    <source>
        <dbReference type="SAM" id="SignalP"/>
    </source>
</evidence>
<organism evidence="20 21">
    <name type="scientific">Oryzias javanicus</name>
    <name type="common">Javanese ricefish</name>
    <name type="synonym">Aplocheilus javanicus</name>
    <dbReference type="NCBI Taxonomy" id="123683"/>
    <lineage>
        <taxon>Eukaryota</taxon>
        <taxon>Metazoa</taxon>
        <taxon>Chordata</taxon>
        <taxon>Craniata</taxon>
        <taxon>Vertebrata</taxon>
        <taxon>Euteleostomi</taxon>
        <taxon>Actinopterygii</taxon>
        <taxon>Neopterygii</taxon>
        <taxon>Teleostei</taxon>
        <taxon>Neoteleostei</taxon>
        <taxon>Acanthomorphata</taxon>
        <taxon>Ovalentaria</taxon>
        <taxon>Atherinomorphae</taxon>
        <taxon>Beloniformes</taxon>
        <taxon>Adrianichthyidae</taxon>
        <taxon>Oryziinae</taxon>
        <taxon>Oryzias</taxon>
    </lineage>
</organism>
<proteinExistence type="inferred from homology"/>
<reference evidence="20 21" key="2">
    <citation type="submission" date="2019-01" db="EMBL/GenBank/DDBJ databases">
        <title>A chromosome length genome reference of the Java medaka (oryzias javanicus).</title>
        <authorList>
            <person name="Herpin A."/>
            <person name="Takehana Y."/>
            <person name="Naruse K."/>
            <person name="Ansai S."/>
            <person name="Kawaguchi M."/>
        </authorList>
    </citation>
    <scope>NUCLEOTIDE SEQUENCE [LARGE SCALE GENOMIC DNA]</scope>
    <source>
        <strain evidence="20">RS831</strain>
        <tissue evidence="20">Whole body</tissue>
    </source>
</reference>
<evidence type="ECO:0000256" key="12">
    <source>
        <dbReference type="ARBA" id="ARBA00060404"/>
    </source>
</evidence>
<evidence type="ECO:0000256" key="11">
    <source>
        <dbReference type="ARBA" id="ARBA00037817"/>
    </source>
</evidence>
<name>A0A437DI39_ORYJA</name>
<dbReference type="InterPro" id="IPR048524">
    <property type="entry name" value="Lamp2-like_TM"/>
</dbReference>
<feature type="compositionally biased region" description="Low complexity" evidence="15">
    <location>
        <begin position="191"/>
        <end position="206"/>
    </location>
</feature>
<feature type="disulfide bond" evidence="14">
    <location>
        <begin position="150"/>
        <end position="186"/>
    </location>
</feature>
<keyword evidence="2" id="KW-1003">Cell membrane</keyword>
<evidence type="ECO:0000256" key="13">
    <source>
        <dbReference type="ARBA" id="ARBA00074383"/>
    </source>
</evidence>
<evidence type="ECO:0000256" key="3">
    <source>
        <dbReference type="ARBA" id="ARBA00022692"/>
    </source>
</evidence>
<evidence type="ECO:0000256" key="6">
    <source>
        <dbReference type="ARBA" id="ARBA00022989"/>
    </source>
</evidence>
<keyword evidence="4 17" id="KW-0732">Signal</keyword>
<evidence type="ECO:0000256" key="7">
    <source>
        <dbReference type="ARBA" id="ARBA00023136"/>
    </source>
</evidence>
<evidence type="ECO:0000256" key="1">
    <source>
        <dbReference type="ARBA" id="ARBA00004251"/>
    </source>
</evidence>
<evidence type="ECO:0000313" key="21">
    <source>
        <dbReference type="Proteomes" id="UP000283210"/>
    </source>
</evidence>
<gene>
    <name evidence="20" type="ORF">OJAV_G00021560</name>
</gene>
<feature type="domain" description="Lysosome-associated membrane glycoprotein 2-like luminal" evidence="18">
    <location>
        <begin position="25"/>
        <end position="127"/>
    </location>
</feature>
<evidence type="ECO:0000256" key="5">
    <source>
        <dbReference type="ARBA" id="ARBA00022753"/>
    </source>
</evidence>
<evidence type="ECO:0000256" key="2">
    <source>
        <dbReference type="ARBA" id="ARBA00022475"/>
    </source>
</evidence>
<keyword evidence="10 14" id="KW-0458">Lysosome</keyword>
<dbReference type="InterPro" id="IPR048528">
    <property type="entry name" value="Lamp2-like_luminal"/>
</dbReference>
<dbReference type="PROSITE" id="PS00311">
    <property type="entry name" value="LAMP_2"/>
    <property type="match status" value="1"/>
</dbReference>